<protein>
    <submittedName>
        <fullName evidence="1">Uncharacterized protein</fullName>
    </submittedName>
</protein>
<evidence type="ECO:0000313" key="2">
    <source>
        <dbReference type="Proteomes" id="UP000255101"/>
    </source>
</evidence>
<reference evidence="1 2" key="1">
    <citation type="submission" date="2018-06" db="EMBL/GenBank/DDBJ databases">
        <authorList>
            <consortium name="Pathogen Informatics"/>
            <person name="Doyle S."/>
        </authorList>
    </citation>
    <scope>NUCLEOTIDE SEQUENCE [LARGE SCALE GENOMIC DNA]</scope>
    <source>
        <strain evidence="1 2">NCTC11460</strain>
    </source>
</reference>
<dbReference type="EMBL" id="UGTB01000004">
    <property type="protein sequence ID" value="SUB62091.1"/>
    <property type="molecule type" value="Genomic_DNA"/>
</dbReference>
<dbReference type="RefSeq" id="WP_074763014.1">
    <property type="nucleotide sequence ID" value="NZ_FOVA01000025.1"/>
</dbReference>
<organism evidence="1 2">
    <name type="scientific">Peptostreptococcus anaerobius</name>
    <dbReference type="NCBI Taxonomy" id="1261"/>
    <lineage>
        <taxon>Bacteria</taxon>
        <taxon>Bacillati</taxon>
        <taxon>Bacillota</taxon>
        <taxon>Clostridia</taxon>
        <taxon>Peptostreptococcales</taxon>
        <taxon>Peptostreptococcaceae</taxon>
        <taxon>Peptostreptococcus</taxon>
    </lineage>
</organism>
<sequence length="77" mass="9158">MIKNKYKKIDIETEINKELKNLNYFYEKGEISNEGYDDINFFINNAKSLYGKYFTLDKIQKLRINVISKLIAKNINS</sequence>
<proteinExistence type="predicted"/>
<name>A0A379CI56_9FIRM</name>
<gene>
    <name evidence="1" type="ORF">NCTC11460_02099</name>
</gene>
<dbReference type="AlphaFoldDB" id="A0A379CI56"/>
<dbReference type="Proteomes" id="UP000255101">
    <property type="component" value="Unassembled WGS sequence"/>
</dbReference>
<evidence type="ECO:0000313" key="1">
    <source>
        <dbReference type="EMBL" id="SUB62091.1"/>
    </source>
</evidence>
<accession>A0A379CI56</accession>